<evidence type="ECO:0000256" key="9">
    <source>
        <dbReference type="ARBA" id="ARBA00023054"/>
    </source>
</evidence>
<evidence type="ECO:0000256" key="3">
    <source>
        <dbReference type="ARBA" id="ARBA00022490"/>
    </source>
</evidence>
<keyword evidence="6" id="KW-0547">Nucleotide-binding</keyword>
<keyword evidence="8" id="KW-0243">Dynein</keyword>
<evidence type="ECO:0000259" key="13">
    <source>
        <dbReference type="Pfam" id="PF25007"/>
    </source>
</evidence>
<keyword evidence="4" id="KW-0493">Microtubule</keyword>
<dbReference type="FunFam" id="1.10.287.2620:FF:000001">
    <property type="entry name" value="Cytoplasmic dynein heavy chain 1"/>
    <property type="match status" value="1"/>
</dbReference>
<dbReference type="Pfam" id="PF25007">
    <property type="entry name" value="DYH2-5-8_CC"/>
    <property type="match status" value="1"/>
</dbReference>
<dbReference type="GO" id="GO:0005874">
    <property type="term" value="C:microtubule"/>
    <property type="evidence" value="ECO:0007669"/>
    <property type="project" value="UniProtKB-KW"/>
</dbReference>
<organism evidence="14 15">
    <name type="scientific">Reticulomyxa filosa</name>
    <dbReference type="NCBI Taxonomy" id="46433"/>
    <lineage>
        <taxon>Eukaryota</taxon>
        <taxon>Sar</taxon>
        <taxon>Rhizaria</taxon>
        <taxon>Retaria</taxon>
        <taxon>Foraminifera</taxon>
        <taxon>Monothalamids</taxon>
        <taxon>Reticulomyxidae</taxon>
        <taxon>Reticulomyxa</taxon>
    </lineage>
</organism>
<evidence type="ECO:0000256" key="11">
    <source>
        <dbReference type="ARBA" id="ARBA00023212"/>
    </source>
</evidence>
<keyword evidence="14" id="KW-0966">Cell projection</keyword>
<dbReference type="InterPro" id="IPR056759">
    <property type="entry name" value="DYH2-5-8_CC"/>
</dbReference>
<dbReference type="Proteomes" id="UP000023152">
    <property type="component" value="Unassembled WGS sequence"/>
</dbReference>
<dbReference type="Gene3D" id="1.10.287.2620">
    <property type="match status" value="1"/>
</dbReference>
<dbReference type="GO" id="GO:0005524">
    <property type="term" value="F:ATP binding"/>
    <property type="evidence" value="ECO:0007669"/>
    <property type="project" value="UniProtKB-KW"/>
</dbReference>
<dbReference type="Gene3D" id="1.20.140.100">
    <property type="entry name" value="Dynein heavy chain, N-terminal domain 2"/>
    <property type="match status" value="1"/>
</dbReference>
<proteinExistence type="inferred from homology"/>
<evidence type="ECO:0000256" key="2">
    <source>
        <dbReference type="ARBA" id="ARBA00008887"/>
    </source>
</evidence>
<comment type="subcellular location">
    <subcellularLocation>
        <location evidence="1">Cytoplasm</location>
        <location evidence="1">Cytoskeleton</location>
    </subcellularLocation>
</comment>
<evidence type="ECO:0000313" key="15">
    <source>
        <dbReference type="Proteomes" id="UP000023152"/>
    </source>
</evidence>
<dbReference type="InterPro" id="IPR042222">
    <property type="entry name" value="Dynein_2_N"/>
</dbReference>
<keyword evidence="14" id="KW-0282">Flagellum</keyword>
<keyword evidence="3" id="KW-0963">Cytoplasm</keyword>
<protein>
    <submittedName>
        <fullName evidence="14">Flagellar inner arm dynein 1 heavy chain beta</fullName>
    </submittedName>
</protein>
<keyword evidence="9" id="KW-0175">Coiled coil</keyword>
<feature type="domain" description="Dynein axonemal heavy chain 2/5/8 coiled-coil" evidence="13">
    <location>
        <begin position="245"/>
        <end position="362"/>
    </location>
</feature>
<keyword evidence="10" id="KW-0505">Motor protein</keyword>
<evidence type="ECO:0000256" key="4">
    <source>
        <dbReference type="ARBA" id="ARBA00022701"/>
    </source>
</evidence>
<keyword evidence="15" id="KW-1185">Reference proteome</keyword>
<dbReference type="GO" id="GO:0007018">
    <property type="term" value="P:microtubule-based movement"/>
    <property type="evidence" value="ECO:0007669"/>
    <property type="project" value="InterPro"/>
</dbReference>
<keyword evidence="7" id="KW-0067">ATP-binding</keyword>
<accession>X6LW14</accession>
<keyword evidence="5" id="KW-0677">Repeat</keyword>
<dbReference type="PANTHER" id="PTHR45703:SF32">
    <property type="entry name" value="DYNEINS HEAVY CHAIN"/>
    <property type="match status" value="1"/>
</dbReference>
<feature type="domain" description="Dynein heavy chain linker" evidence="12">
    <location>
        <begin position="455"/>
        <end position="715"/>
    </location>
</feature>
<evidence type="ECO:0000313" key="14">
    <source>
        <dbReference type="EMBL" id="ETO04870.1"/>
    </source>
</evidence>
<reference evidence="14 15" key="1">
    <citation type="journal article" date="2013" name="Curr. Biol.">
        <title>The Genome of the Foraminiferan Reticulomyxa filosa.</title>
        <authorList>
            <person name="Glockner G."/>
            <person name="Hulsmann N."/>
            <person name="Schleicher M."/>
            <person name="Noegel A.A."/>
            <person name="Eichinger L."/>
            <person name="Gallinger C."/>
            <person name="Pawlowski J."/>
            <person name="Sierra R."/>
            <person name="Euteneuer U."/>
            <person name="Pillet L."/>
            <person name="Moustafa A."/>
            <person name="Platzer M."/>
            <person name="Groth M."/>
            <person name="Szafranski K."/>
            <person name="Schliwa M."/>
        </authorList>
    </citation>
    <scope>NUCLEOTIDE SEQUENCE [LARGE SCALE GENOMIC DNA]</scope>
</reference>
<dbReference type="EMBL" id="ASPP01028831">
    <property type="protein sequence ID" value="ETO04870.1"/>
    <property type="molecule type" value="Genomic_DNA"/>
</dbReference>
<evidence type="ECO:0000256" key="6">
    <source>
        <dbReference type="ARBA" id="ARBA00022741"/>
    </source>
</evidence>
<dbReference type="OrthoDB" id="10251809at2759"/>
<name>X6LW14_RETFI</name>
<keyword evidence="11" id="KW-0206">Cytoskeleton</keyword>
<dbReference type="AlphaFoldDB" id="X6LW14"/>
<dbReference type="InterPro" id="IPR013602">
    <property type="entry name" value="Dynein_heavy_linker"/>
</dbReference>
<feature type="non-terminal residue" evidence="14">
    <location>
        <position position="1"/>
    </location>
</feature>
<dbReference type="GO" id="GO:0030286">
    <property type="term" value="C:dynein complex"/>
    <property type="evidence" value="ECO:0007669"/>
    <property type="project" value="UniProtKB-KW"/>
</dbReference>
<dbReference type="GO" id="GO:0045505">
    <property type="term" value="F:dynein intermediate chain binding"/>
    <property type="evidence" value="ECO:0007669"/>
    <property type="project" value="InterPro"/>
</dbReference>
<evidence type="ECO:0000256" key="8">
    <source>
        <dbReference type="ARBA" id="ARBA00023017"/>
    </source>
</evidence>
<dbReference type="GO" id="GO:0051959">
    <property type="term" value="F:dynein light intermediate chain binding"/>
    <property type="evidence" value="ECO:0007669"/>
    <property type="project" value="InterPro"/>
</dbReference>
<sequence>PCVATGFKEKQFRHISYCNIYLKECSESIIEQMKNSYRFFVGQTEDVLRQWQKVIVQVDGDVESALKFAIKSSLQDLSRAINGDGKSDPSPLFKLSMILNLNTGKVDFTPSIVDLIQMIKDVYDQIMQIYKHIPRLGSVLHEDHGGFQVFRTVFDTLCKDSEINSSFVGILEGVSSVTAEMGRLMADWENSYKSIWEADKDIFITRMKDSNQPLEAVDKHITKSECSITKKKKALVEHCKEWQRKFTDLLKSKALSELHQMLTFFELNSLLIKELPNNLEELSAGIALRESLAKECTTMPERFLPLRKMFATLEKFDMQPTEQEMEWLYSLENKLECFLKDLKESNLLVQQKKMDMKVSLQNELERFSHHVENLRQEFIEVTLWAFDKIIYIFSFSMKSGITGLPVQSKGELDIRWAFEVMQRFKNQLEEDKKTAQQIKIGLDIFGIEQPSYKDMQDTEKDLENLSVIWTLLKNWKEKWSQWASLKLANANTKEIDNEAVEYYSNVMKLQKLVSRFVYINVQFENNGLVGRFGNGKKMIEGFRAFVPLVEDLKNPAMRPRHWEKLRKELGRSVTFDPYADDFTLGAIQSLSIHKYAEAISAVSKIADQEKTIENAIKQLEETWTNYRLDMAPYKTDYFKLTNTKPLVQQLEEDQVQLSAMKNYPYFTTFADEICFWVNVLSNMFDTLELVIQLTNQWVYLENIFMGSDEIQKQLAGTI</sequence>
<keyword evidence="14" id="KW-0969">Cilium</keyword>
<gene>
    <name evidence="14" type="ORF">RFI_32530</name>
</gene>
<dbReference type="InterPro" id="IPR026983">
    <property type="entry name" value="DHC"/>
</dbReference>
<dbReference type="Pfam" id="PF08393">
    <property type="entry name" value="DHC_N2"/>
    <property type="match status" value="1"/>
</dbReference>
<dbReference type="PANTHER" id="PTHR45703">
    <property type="entry name" value="DYNEIN HEAVY CHAIN"/>
    <property type="match status" value="1"/>
</dbReference>
<evidence type="ECO:0000256" key="1">
    <source>
        <dbReference type="ARBA" id="ARBA00004245"/>
    </source>
</evidence>
<evidence type="ECO:0000259" key="12">
    <source>
        <dbReference type="Pfam" id="PF08393"/>
    </source>
</evidence>
<comment type="caution">
    <text evidence="14">The sequence shown here is derived from an EMBL/GenBank/DDBJ whole genome shotgun (WGS) entry which is preliminary data.</text>
</comment>
<evidence type="ECO:0000256" key="5">
    <source>
        <dbReference type="ARBA" id="ARBA00022737"/>
    </source>
</evidence>
<evidence type="ECO:0000256" key="7">
    <source>
        <dbReference type="ARBA" id="ARBA00022840"/>
    </source>
</evidence>
<comment type="similarity">
    <text evidence="2">Belongs to the dynein heavy chain family.</text>
</comment>
<evidence type="ECO:0000256" key="10">
    <source>
        <dbReference type="ARBA" id="ARBA00023175"/>
    </source>
</evidence>